<dbReference type="EMBL" id="MLYV02000538">
    <property type="protein sequence ID" value="PSR84294.1"/>
    <property type="molecule type" value="Genomic_DNA"/>
</dbReference>
<protein>
    <submittedName>
        <fullName evidence="2">Uncharacterized protein</fullName>
    </submittedName>
</protein>
<dbReference type="AlphaFoldDB" id="A0A2R6P2D5"/>
<evidence type="ECO:0000313" key="3">
    <source>
        <dbReference type="Proteomes" id="UP000186601"/>
    </source>
</evidence>
<name>A0A2R6P2D5_9APHY</name>
<gene>
    <name evidence="2" type="ORF">PHLCEN_2v5463</name>
</gene>
<sequence length="109" mass="12086">MNVAQIVVTTVPSLKNLFPINPIIQVLEPILIGRFLLNLRRLGETQSWNDTQDESRSRLSSHEVRLTTLASIIGNMGEDLDHGASEDEDEERDDSGLPMEVIASESPAM</sequence>
<organism evidence="2 3">
    <name type="scientific">Hermanssonia centrifuga</name>
    <dbReference type="NCBI Taxonomy" id="98765"/>
    <lineage>
        <taxon>Eukaryota</taxon>
        <taxon>Fungi</taxon>
        <taxon>Dikarya</taxon>
        <taxon>Basidiomycota</taxon>
        <taxon>Agaricomycotina</taxon>
        <taxon>Agaricomycetes</taxon>
        <taxon>Polyporales</taxon>
        <taxon>Meruliaceae</taxon>
        <taxon>Hermanssonia</taxon>
    </lineage>
</organism>
<keyword evidence="3" id="KW-1185">Reference proteome</keyword>
<evidence type="ECO:0000313" key="2">
    <source>
        <dbReference type="EMBL" id="PSR84294.1"/>
    </source>
</evidence>
<reference evidence="2 3" key="1">
    <citation type="submission" date="2018-02" db="EMBL/GenBank/DDBJ databases">
        <title>Genome sequence of the basidiomycete white-rot fungus Phlebia centrifuga.</title>
        <authorList>
            <person name="Granchi Z."/>
            <person name="Peng M."/>
            <person name="de Vries R.P."/>
            <person name="Hilden K."/>
            <person name="Makela M.R."/>
            <person name="Grigoriev I."/>
            <person name="Riley R."/>
        </authorList>
    </citation>
    <scope>NUCLEOTIDE SEQUENCE [LARGE SCALE GENOMIC DNA]</scope>
    <source>
        <strain evidence="2 3">FBCC195</strain>
    </source>
</reference>
<feature type="region of interest" description="Disordered" evidence="1">
    <location>
        <begin position="75"/>
        <end position="109"/>
    </location>
</feature>
<accession>A0A2R6P2D5</accession>
<dbReference type="Proteomes" id="UP000186601">
    <property type="component" value="Unassembled WGS sequence"/>
</dbReference>
<comment type="caution">
    <text evidence="2">The sequence shown here is derived from an EMBL/GenBank/DDBJ whole genome shotgun (WGS) entry which is preliminary data.</text>
</comment>
<evidence type="ECO:0000256" key="1">
    <source>
        <dbReference type="SAM" id="MobiDB-lite"/>
    </source>
</evidence>
<proteinExistence type="predicted"/>